<sequence length="66" mass="7536">MVREDMAEEMEDNDRDEGKMIYRKDQTISQGFKRQFFCVCSTYIYGVGVDFSSAFSEAEVSSGNLS</sequence>
<evidence type="ECO:0000313" key="1">
    <source>
        <dbReference type="EMBL" id="KAJ8305441.1"/>
    </source>
</evidence>
<keyword evidence="2" id="KW-1185">Reference proteome</keyword>
<name>A0ABQ9ENG3_TEGGR</name>
<dbReference type="Proteomes" id="UP001217089">
    <property type="component" value="Unassembled WGS sequence"/>
</dbReference>
<organism evidence="1 2">
    <name type="scientific">Tegillarca granosa</name>
    <name type="common">Malaysian cockle</name>
    <name type="synonym">Anadara granosa</name>
    <dbReference type="NCBI Taxonomy" id="220873"/>
    <lineage>
        <taxon>Eukaryota</taxon>
        <taxon>Metazoa</taxon>
        <taxon>Spiralia</taxon>
        <taxon>Lophotrochozoa</taxon>
        <taxon>Mollusca</taxon>
        <taxon>Bivalvia</taxon>
        <taxon>Autobranchia</taxon>
        <taxon>Pteriomorphia</taxon>
        <taxon>Arcoida</taxon>
        <taxon>Arcoidea</taxon>
        <taxon>Arcidae</taxon>
        <taxon>Tegillarca</taxon>
    </lineage>
</organism>
<gene>
    <name evidence="1" type="ORF">KUTeg_015986</name>
</gene>
<proteinExistence type="predicted"/>
<accession>A0ABQ9ENG3</accession>
<evidence type="ECO:0000313" key="2">
    <source>
        <dbReference type="Proteomes" id="UP001217089"/>
    </source>
</evidence>
<comment type="caution">
    <text evidence="1">The sequence shown here is derived from an EMBL/GenBank/DDBJ whole genome shotgun (WGS) entry which is preliminary data.</text>
</comment>
<protein>
    <submittedName>
        <fullName evidence="1">Uncharacterized protein</fullName>
    </submittedName>
</protein>
<reference evidence="1 2" key="1">
    <citation type="submission" date="2022-12" db="EMBL/GenBank/DDBJ databases">
        <title>Chromosome-level genome of Tegillarca granosa.</title>
        <authorList>
            <person name="Kim J."/>
        </authorList>
    </citation>
    <scope>NUCLEOTIDE SEQUENCE [LARGE SCALE GENOMIC DNA]</scope>
    <source>
        <strain evidence="1">Teg-2019</strain>
        <tissue evidence="1">Adductor muscle</tissue>
    </source>
</reference>
<dbReference type="EMBL" id="JARBDR010000813">
    <property type="protein sequence ID" value="KAJ8305441.1"/>
    <property type="molecule type" value="Genomic_DNA"/>
</dbReference>